<keyword evidence="3" id="KW-1185">Reference proteome</keyword>
<keyword evidence="1" id="KW-0472">Membrane</keyword>
<accession>A3IUD8</accession>
<keyword evidence="1" id="KW-0812">Transmembrane</keyword>
<evidence type="ECO:0000256" key="1">
    <source>
        <dbReference type="SAM" id="Phobius"/>
    </source>
</evidence>
<dbReference type="eggNOG" id="ENOG5030PDR">
    <property type="taxonomic scope" value="Bacteria"/>
</dbReference>
<reference evidence="2 3" key="1">
    <citation type="submission" date="2007-03" db="EMBL/GenBank/DDBJ databases">
        <authorList>
            <person name="Stal L."/>
            <person name="Ferriera S."/>
            <person name="Johnson J."/>
            <person name="Kravitz S."/>
            <person name="Beeson K."/>
            <person name="Sutton G."/>
            <person name="Rogers Y.-H."/>
            <person name="Friedman R."/>
            <person name="Frazier M."/>
            <person name="Venter J.C."/>
        </authorList>
    </citation>
    <scope>NUCLEOTIDE SEQUENCE [LARGE SCALE GENOMIC DNA]</scope>
    <source>
        <strain evidence="2 3">CCY0110</strain>
    </source>
</reference>
<dbReference type="Proteomes" id="UP000003781">
    <property type="component" value="Unassembled WGS sequence"/>
</dbReference>
<sequence length="52" mass="5844">MNSLKVTLTILVLVIMIYPLYKIKSALGINLVANYHAPDTLIYAKKALKKLK</sequence>
<evidence type="ECO:0000313" key="3">
    <source>
        <dbReference type="Proteomes" id="UP000003781"/>
    </source>
</evidence>
<evidence type="ECO:0000313" key="2">
    <source>
        <dbReference type="EMBL" id="EAZ89919.1"/>
    </source>
</evidence>
<feature type="transmembrane region" description="Helical" evidence="1">
    <location>
        <begin position="6"/>
        <end position="21"/>
    </location>
</feature>
<proteinExistence type="predicted"/>
<comment type="caution">
    <text evidence="2">The sequence shown here is derived from an EMBL/GenBank/DDBJ whole genome shotgun (WGS) entry which is preliminary data.</text>
</comment>
<organism evidence="2 3">
    <name type="scientific">Crocosphaera chwakensis CCY0110</name>
    <dbReference type="NCBI Taxonomy" id="391612"/>
    <lineage>
        <taxon>Bacteria</taxon>
        <taxon>Bacillati</taxon>
        <taxon>Cyanobacteriota</taxon>
        <taxon>Cyanophyceae</taxon>
        <taxon>Oscillatoriophycideae</taxon>
        <taxon>Chroococcales</taxon>
        <taxon>Aphanothecaceae</taxon>
        <taxon>Crocosphaera</taxon>
        <taxon>Crocosphaera chwakensis</taxon>
    </lineage>
</organism>
<name>A3IUD8_9CHRO</name>
<keyword evidence="1" id="KW-1133">Transmembrane helix</keyword>
<protein>
    <submittedName>
        <fullName evidence="2">Uncharacterized protein</fullName>
    </submittedName>
</protein>
<dbReference type="EMBL" id="AAXW01000034">
    <property type="protein sequence ID" value="EAZ89919.1"/>
    <property type="molecule type" value="Genomic_DNA"/>
</dbReference>
<dbReference type="AlphaFoldDB" id="A3IUD8"/>
<gene>
    <name evidence="2" type="ORF">CY0110_14023</name>
</gene>